<protein>
    <submittedName>
        <fullName evidence="1">Uncharacterized protein</fullName>
    </submittedName>
</protein>
<keyword evidence="2" id="KW-1185">Reference proteome</keyword>
<reference evidence="1 2" key="1">
    <citation type="submission" date="2017-05" db="EMBL/GenBank/DDBJ databases">
        <title>Vagococcus spp. assemblies.</title>
        <authorList>
            <person name="Gulvik C.A."/>
        </authorList>
    </citation>
    <scope>NUCLEOTIDE SEQUENCE [LARGE SCALE GENOMIC DNA]</scope>
    <source>
        <strain evidence="1 2">CCUG 51432</strain>
    </source>
</reference>
<dbReference type="RefSeq" id="WP_126808647.1">
    <property type="nucleotide sequence ID" value="NZ_NGKA01000008.1"/>
</dbReference>
<comment type="caution">
    <text evidence="1">The sequence shown here is derived from an EMBL/GenBank/DDBJ whole genome shotgun (WGS) entry which is preliminary data.</text>
</comment>
<proteinExistence type="predicted"/>
<dbReference type="AlphaFoldDB" id="A0A430AW16"/>
<evidence type="ECO:0000313" key="2">
    <source>
        <dbReference type="Proteomes" id="UP000287605"/>
    </source>
</evidence>
<name>A0A430AW16_9ENTE</name>
<gene>
    <name evidence="1" type="ORF">CBF29_06460</name>
</gene>
<dbReference type="Proteomes" id="UP000287605">
    <property type="component" value="Unassembled WGS sequence"/>
</dbReference>
<dbReference type="EMBL" id="NGKA01000008">
    <property type="protein sequence ID" value="RSU12236.1"/>
    <property type="molecule type" value="Genomic_DNA"/>
</dbReference>
<organism evidence="1 2">
    <name type="scientific">Vagococcus elongatus</name>
    <dbReference type="NCBI Taxonomy" id="180344"/>
    <lineage>
        <taxon>Bacteria</taxon>
        <taxon>Bacillati</taxon>
        <taxon>Bacillota</taxon>
        <taxon>Bacilli</taxon>
        <taxon>Lactobacillales</taxon>
        <taxon>Enterococcaceae</taxon>
        <taxon>Vagococcus</taxon>
    </lineage>
</organism>
<accession>A0A430AW16</accession>
<evidence type="ECO:0000313" key="1">
    <source>
        <dbReference type="EMBL" id="RSU12236.1"/>
    </source>
</evidence>
<sequence length="69" mass="7914">MCGFCENEEAIEVVEFEDGEYFSSRLKVFVRMNRLKISYDAYSVDSSFSCSGTIKYCPMCGDKLKTKQV</sequence>